<comment type="caution">
    <text evidence="3">The sequence shown here is derived from an EMBL/GenBank/DDBJ whole genome shotgun (WGS) entry which is preliminary data.</text>
</comment>
<dbReference type="PANTHER" id="PTHR43767:SF1">
    <property type="entry name" value="NONRIBOSOMAL PEPTIDE SYNTHASE PES1 (EUROFUNG)-RELATED"/>
    <property type="match status" value="1"/>
</dbReference>
<evidence type="ECO:0000259" key="1">
    <source>
        <dbReference type="Pfam" id="PF00501"/>
    </source>
</evidence>
<dbReference type="SUPFAM" id="SSF56801">
    <property type="entry name" value="Acetyl-CoA synthetase-like"/>
    <property type="match status" value="1"/>
</dbReference>
<organism evidence="3 4">
    <name type="scientific">Robbsia andropogonis</name>
    <dbReference type="NCBI Taxonomy" id="28092"/>
    <lineage>
        <taxon>Bacteria</taxon>
        <taxon>Pseudomonadati</taxon>
        <taxon>Pseudomonadota</taxon>
        <taxon>Betaproteobacteria</taxon>
        <taxon>Burkholderiales</taxon>
        <taxon>Burkholderiaceae</taxon>
        <taxon>Robbsia</taxon>
    </lineage>
</organism>
<dbReference type="InterPro" id="IPR020845">
    <property type="entry name" value="AMP-binding_CS"/>
</dbReference>
<feature type="domain" description="AMP-dependent synthetase/ligase" evidence="1">
    <location>
        <begin position="15"/>
        <end position="390"/>
    </location>
</feature>
<accession>A0A0F5K0Y5</accession>
<dbReference type="Proteomes" id="UP000033618">
    <property type="component" value="Unassembled WGS sequence"/>
</dbReference>
<dbReference type="Gene3D" id="3.30.300.30">
    <property type="match status" value="1"/>
</dbReference>
<evidence type="ECO:0000313" key="4">
    <source>
        <dbReference type="Proteomes" id="UP000033618"/>
    </source>
</evidence>
<dbReference type="EMBL" id="LAQU01000007">
    <property type="protein sequence ID" value="KKB63786.1"/>
    <property type="molecule type" value="Genomic_DNA"/>
</dbReference>
<keyword evidence="4" id="KW-1185">Reference proteome</keyword>
<protein>
    <submittedName>
        <fullName evidence="3">Acetyl-CoA synthetase</fullName>
    </submittedName>
</protein>
<dbReference type="STRING" id="28092.WM40_08710"/>
<feature type="domain" description="AMP-binding enzyme C-terminal" evidence="2">
    <location>
        <begin position="440"/>
        <end position="514"/>
    </location>
</feature>
<dbReference type="InterPro" id="IPR050237">
    <property type="entry name" value="ATP-dep_AMP-bd_enzyme"/>
</dbReference>
<dbReference type="PATRIC" id="fig|28092.6.peg.2058"/>
<dbReference type="InterPro" id="IPR042099">
    <property type="entry name" value="ANL_N_sf"/>
</dbReference>
<dbReference type="PROSITE" id="PS00455">
    <property type="entry name" value="AMP_BINDING"/>
    <property type="match status" value="1"/>
</dbReference>
<gene>
    <name evidence="3" type="ORF">WM40_08710</name>
</gene>
<dbReference type="Pfam" id="PF00501">
    <property type="entry name" value="AMP-binding"/>
    <property type="match status" value="1"/>
</dbReference>
<dbReference type="OrthoDB" id="9766486at2"/>
<dbReference type="PANTHER" id="PTHR43767">
    <property type="entry name" value="LONG-CHAIN-FATTY-ACID--COA LIGASE"/>
    <property type="match status" value="1"/>
</dbReference>
<evidence type="ECO:0000259" key="2">
    <source>
        <dbReference type="Pfam" id="PF13193"/>
    </source>
</evidence>
<dbReference type="AlphaFoldDB" id="A0A0F5K0Y5"/>
<dbReference type="Pfam" id="PF13193">
    <property type="entry name" value="AMP-binding_C"/>
    <property type="match status" value="1"/>
</dbReference>
<dbReference type="RefSeq" id="WP_046152693.1">
    <property type="nucleotide sequence ID" value="NZ_CADFGU010000001.1"/>
</dbReference>
<dbReference type="Gene3D" id="3.40.50.12780">
    <property type="entry name" value="N-terminal domain of ligase-like"/>
    <property type="match status" value="1"/>
</dbReference>
<proteinExistence type="predicted"/>
<sequence length="533" mass="56672">MTTDNLGNVAFLRGHAAWKPDDIAFIGLDAHMQAREITFADFETLTECIAQRLLADGLRHGERVAVVAANSIDYVATLLGTMRAGGVAVPVNFKFPDALIAYVLQDAGAVRVFCDSAHVASVPAALPVVVLDAPDDHPAAFGGWLKQNTATAPSAIDTSNAGQAFAAMPPRVTQREDDVAMLLYTSGSSGKPKGVKLTHASHAWVVRTRLAADPLTGDRVLIAAPLYHMNALALAMLTVAAGATAVLMPQFKATRYIAAITRYRCTWLTAVPPMIAMMLREHDALAQADLSSVRVIRMGSAPVSASLLARTAELLPNARIINAYGTTEGGPVVFGPHPDGLRTPPLAVGVPHPAVKVRLATADGMTSDSDPAITEGVLQIASPGIMQGYHQRPDLAPPFTADGYYITGDVFQRDRDGFHLFVGRADDMFVSGGENIFPSEVERMLETHPGVQQAAVVPVDDEIKGTKPVAFIVRADPALTAEAVKQHALAHAPAYQHPRQVVFVDALPLASTNKIDRRALLDEARKQALAPAS</sequence>
<reference evidence="3 4" key="1">
    <citation type="submission" date="2015-03" db="EMBL/GenBank/DDBJ databases">
        <title>Draft Genome Sequence of Burkholderia andropogonis type strain ICMP2807, isolated from Sorghum bicolor.</title>
        <authorList>
            <person name="Lopes-Santos L."/>
            <person name="Castro D.B."/>
            <person name="Ottoboni L.M."/>
            <person name="Park D."/>
            <person name="Weirc B.S."/>
            <person name="Destefano S.A."/>
        </authorList>
    </citation>
    <scope>NUCLEOTIDE SEQUENCE [LARGE SCALE GENOMIC DNA]</scope>
    <source>
        <strain evidence="3 4">ICMP2807</strain>
    </source>
</reference>
<name>A0A0F5K0Y5_9BURK</name>
<dbReference type="InterPro" id="IPR000873">
    <property type="entry name" value="AMP-dep_synth/lig_dom"/>
</dbReference>
<dbReference type="InterPro" id="IPR045851">
    <property type="entry name" value="AMP-bd_C_sf"/>
</dbReference>
<evidence type="ECO:0000313" key="3">
    <source>
        <dbReference type="EMBL" id="KKB63786.1"/>
    </source>
</evidence>
<dbReference type="GO" id="GO:0016878">
    <property type="term" value="F:acid-thiol ligase activity"/>
    <property type="evidence" value="ECO:0007669"/>
    <property type="project" value="UniProtKB-ARBA"/>
</dbReference>
<dbReference type="InterPro" id="IPR025110">
    <property type="entry name" value="AMP-bd_C"/>
</dbReference>